<dbReference type="GeneID" id="70242497"/>
<dbReference type="GO" id="GO:0016787">
    <property type="term" value="F:hydrolase activity"/>
    <property type="evidence" value="ECO:0007669"/>
    <property type="project" value="UniProtKB-KW"/>
</dbReference>
<evidence type="ECO:0000313" key="3">
    <source>
        <dbReference type="EMBL" id="KAH8690232.1"/>
    </source>
</evidence>
<feature type="compositionally biased region" description="Polar residues" evidence="1">
    <location>
        <begin position="222"/>
        <end position="237"/>
    </location>
</feature>
<evidence type="ECO:0000256" key="1">
    <source>
        <dbReference type="SAM" id="MobiDB-lite"/>
    </source>
</evidence>
<keyword evidence="4" id="KW-1185">Reference proteome</keyword>
<gene>
    <name evidence="3" type="ORF">BGW36DRAFT_307089</name>
</gene>
<dbReference type="RefSeq" id="XP_046066515.1">
    <property type="nucleotide sequence ID" value="XM_046212210.1"/>
</dbReference>
<sequence>MHSESIPGTPPPPYQTLPPTPVLSPAPSHSQLTAGHSRPVTFNSHSTHPPQGPTVFYYPQPTTATYPTVHHHQGSYHTPNQAHPWPLSHAHTGGHQNAHSNTYNQSGCVPPPRKQRPWQSCMNLTSLAATLNDAGNLAVETYDAFAGQKSSRQQYTAALDAVGMRLDEVITSMDNGTYRGETDEIVLNNIQPEKPAAPALPPRRHERHNKPSKDADKKHHSTPTQSHTRTRIPPTSSSFTKSYHYANAYTPSSLPMLKLHFETWPLLCLAATYSRRAYDKPSGAERHMHISGDWLRGTKDMLIKSVPLDDMNTIVFAIRGTQNFRDWAVNMHTQPTSPSNFLDDEGNLCHSGFLNVARKMVKPVARRLQDLLNEDPRRASCSLVITGHSAGGAVAALLFTHMLSQTVTSELTHLRGFFKRVHCVTFGAPPVSLLPLHNPELGSDRDNRSRYNKNMFFGFVNEGDPVARADKTYVKSLLEMYARPTACINNCSKKKNPKPVWKVPEATLSLAGRLVVLRTTSSSSSSKKKKARRMIEAVIASDADLRGLVFGDPLMHAMDLYAQRIEQLATEEVVGRLRVS</sequence>
<accession>A0AAD4KH42</accession>
<dbReference type="CDD" id="cd00519">
    <property type="entry name" value="Lipase_3"/>
    <property type="match status" value="1"/>
</dbReference>
<dbReference type="Gene3D" id="3.40.50.1820">
    <property type="entry name" value="alpha/beta hydrolase"/>
    <property type="match status" value="1"/>
</dbReference>
<comment type="caution">
    <text evidence="3">The sequence shown here is derived from an EMBL/GenBank/DDBJ whole genome shotgun (WGS) entry which is preliminary data.</text>
</comment>
<dbReference type="Pfam" id="PF01764">
    <property type="entry name" value="Lipase_3"/>
    <property type="match status" value="1"/>
</dbReference>
<feature type="region of interest" description="Disordered" evidence="1">
    <location>
        <begin position="1"/>
        <end position="111"/>
    </location>
</feature>
<dbReference type="SUPFAM" id="SSF53474">
    <property type="entry name" value="alpha/beta-Hydrolases"/>
    <property type="match status" value="1"/>
</dbReference>
<dbReference type="GO" id="GO:0006629">
    <property type="term" value="P:lipid metabolic process"/>
    <property type="evidence" value="ECO:0007669"/>
    <property type="project" value="InterPro"/>
</dbReference>
<dbReference type="AlphaFoldDB" id="A0AAD4KH42"/>
<feature type="domain" description="Fungal lipase-type" evidence="2">
    <location>
        <begin position="315"/>
        <end position="469"/>
    </location>
</feature>
<feature type="compositionally biased region" description="Pro residues" evidence="1">
    <location>
        <begin position="8"/>
        <end position="24"/>
    </location>
</feature>
<reference evidence="3" key="1">
    <citation type="submission" date="2021-12" db="EMBL/GenBank/DDBJ databases">
        <title>Convergent genome expansion in fungi linked to evolution of root-endophyte symbiosis.</title>
        <authorList>
            <consortium name="DOE Joint Genome Institute"/>
            <person name="Ke Y.-H."/>
            <person name="Bonito G."/>
            <person name="Liao H.-L."/>
            <person name="Looney B."/>
            <person name="Rojas-Flechas A."/>
            <person name="Nash J."/>
            <person name="Hameed K."/>
            <person name="Schadt C."/>
            <person name="Martin F."/>
            <person name="Crous P.W."/>
            <person name="Miettinen O."/>
            <person name="Magnuson J.K."/>
            <person name="Labbe J."/>
            <person name="Jacobson D."/>
            <person name="Doktycz M.J."/>
            <person name="Veneault-Fourrey C."/>
            <person name="Kuo A."/>
            <person name="Mondo S."/>
            <person name="Calhoun S."/>
            <person name="Riley R."/>
            <person name="Ohm R."/>
            <person name="LaButti K."/>
            <person name="Andreopoulos B."/>
            <person name="Pangilinan J."/>
            <person name="Nolan M."/>
            <person name="Tritt A."/>
            <person name="Clum A."/>
            <person name="Lipzen A."/>
            <person name="Daum C."/>
            <person name="Barry K."/>
            <person name="Grigoriev I.V."/>
            <person name="Vilgalys R."/>
        </authorList>
    </citation>
    <scope>NUCLEOTIDE SEQUENCE</scope>
    <source>
        <strain evidence="3">PMI_201</strain>
    </source>
</reference>
<feature type="compositionally biased region" description="Low complexity" evidence="1">
    <location>
        <begin position="57"/>
        <end position="68"/>
    </location>
</feature>
<dbReference type="EMBL" id="JAJTJA010000014">
    <property type="protein sequence ID" value="KAH8690232.1"/>
    <property type="molecule type" value="Genomic_DNA"/>
</dbReference>
<organism evidence="3 4">
    <name type="scientific">Talaromyces proteolyticus</name>
    <dbReference type="NCBI Taxonomy" id="1131652"/>
    <lineage>
        <taxon>Eukaryota</taxon>
        <taxon>Fungi</taxon>
        <taxon>Dikarya</taxon>
        <taxon>Ascomycota</taxon>
        <taxon>Pezizomycotina</taxon>
        <taxon>Eurotiomycetes</taxon>
        <taxon>Eurotiomycetidae</taxon>
        <taxon>Eurotiales</taxon>
        <taxon>Trichocomaceae</taxon>
        <taxon>Talaromyces</taxon>
        <taxon>Talaromyces sect. Bacilispori</taxon>
    </lineage>
</organism>
<dbReference type="InterPro" id="IPR002921">
    <property type="entry name" value="Fungal_lipase-type"/>
</dbReference>
<evidence type="ECO:0000313" key="4">
    <source>
        <dbReference type="Proteomes" id="UP001201262"/>
    </source>
</evidence>
<feature type="compositionally biased region" description="Polar residues" evidence="1">
    <location>
        <begin position="27"/>
        <end position="49"/>
    </location>
</feature>
<dbReference type="PANTHER" id="PTHR46023">
    <property type="entry name" value="LIPASE CLASS 3 PROTEIN-LIKE"/>
    <property type="match status" value="1"/>
</dbReference>
<proteinExistence type="predicted"/>
<feature type="region of interest" description="Disordered" evidence="1">
    <location>
        <begin position="189"/>
        <end position="237"/>
    </location>
</feature>
<evidence type="ECO:0000259" key="2">
    <source>
        <dbReference type="Pfam" id="PF01764"/>
    </source>
</evidence>
<keyword evidence="3" id="KW-0378">Hydrolase</keyword>
<feature type="compositionally biased region" description="Polar residues" evidence="1">
    <location>
        <begin position="94"/>
        <end position="107"/>
    </location>
</feature>
<protein>
    <submittedName>
        <fullName evidence="3">Alpha/Beta hydrolase protein</fullName>
    </submittedName>
</protein>
<dbReference type="Proteomes" id="UP001201262">
    <property type="component" value="Unassembled WGS sequence"/>
</dbReference>
<name>A0AAD4KH42_9EURO</name>
<dbReference type="PANTHER" id="PTHR46023:SF6">
    <property type="entry name" value="LIPASE CLASS 3 FAMILY PROTEIN"/>
    <property type="match status" value="1"/>
</dbReference>
<dbReference type="InterPro" id="IPR029058">
    <property type="entry name" value="AB_hydrolase_fold"/>
</dbReference>